<dbReference type="EMBL" id="JAYMYQ010000006">
    <property type="protein sequence ID" value="KAK7323767.1"/>
    <property type="molecule type" value="Genomic_DNA"/>
</dbReference>
<dbReference type="AlphaFoldDB" id="A0AAN9KWM2"/>
<gene>
    <name evidence="1" type="ORF">VNO77_27258</name>
</gene>
<comment type="caution">
    <text evidence="1">The sequence shown here is derived from an EMBL/GenBank/DDBJ whole genome shotgun (WGS) entry which is preliminary data.</text>
</comment>
<evidence type="ECO:0000313" key="1">
    <source>
        <dbReference type="EMBL" id="KAK7323767.1"/>
    </source>
</evidence>
<proteinExistence type="predicted"/>
<name>A0AAN9KWM2_CANGL</name>
<dbReference type="Proteomes" id="UP001367508">
    <property type="component" value="Unassembled WGS sequence"/>
</dbReference>
<accession>A0AAN9KWM2</accession>
<sequence length="70" mass="7985">MHLGYMTYVQPLQNARGGNSVRHVGSRCRWRSLGSLSLLMETVDVHQNLHEPCMAFPCLQGCRWLLGCIR</sequence>
<keyword evidence="2" id="KW-1185">Reference proteome</keyword>
<protein>
    <submittedName>
        <fullName evidence="1">Uncharacterized protein</fullName>
    </submittedName>
</protein>
<evidence type="ECO:0000313" key="2">
    <source>
        <dbReference type="Proteomes" id="UP001367508"/>
    </source>
</evidence>
<reference evidence="1 2" key="1">
    <citation type="submission" date="2024-01" db="EMBL/GenBank/DDBJ databases">
        <title>The genomes of 5 underutilized Papilionoideae crops provide insights into root nodulation and disease resistanc.</title>
        <authorList>
            <person name="Jiang F."/>
        </authorList>
    </citation>
    <scope>NUCLEOTIDE SEQUENCE [LARGE SCALE GENOMIC DNA]</scope>
    <source>
        <strain evidence="1">LVBAO_FW01</strain>
        <tissue evidence="1">Leaves</tissue>
    </source>
</reference>
<organism evidence="1 2">
    <name type="scientific">Canavalia gladiata</name>
    <name type="common">Sword bean</name>
    <name type="synonym">Dolichos gladiatus</name>
    <dbReference type="NCBI Taxonomy" id="3824"/>
    <lineage>
        <taxon>Eukaryota</taxon>
        <taxon>Viridiplantae</taxon>
        <taxon>Streptophyta</taxon>
        <taxon>Embryophyta</taxon>
        <taxon>Tracheophyta</taxon>
        <taxon>Spermatophyta</taxon>
        <taxon>Magnoliopsida</taxon>
        <taxon>eudicotyledons</taxon>
        <taxon>Gunneridae</taxon>
        <taxon>Pentapetalae</taxon>
        <taxon>rosids</taxon>
        <taxon>fabids</taxon>
        <taxon>Fabales</taxon>
        <taxon>Fabaceae</taxon>
        <taxon>Papilionoideae</taxon>
        <taxon>50 kb inversion clade</taxon>
        <taxon>NPAAA clade</taxon>
        <taxon>indigoferoid/millettioid clade</taxon>
        <taxon>Phaseoleae</taxon>
        <taxon>Canavalia</taxon>
    </lineage>
</organism>